<organism evidence="3 4">
    <name type="scientific">Rasamsonia emersonii (strain ATCC 16479 / CBS 393.64 / IMI 116815)</name>
    <dbReference type="NCBI Taxonomy" id="1408163"/>
    <lineage>
        <taxon>Eukaryota</taxon>
        <taxon>Fungi</taxon>
        <taxon>Dikarya</taxon>
        <taxon>Ascomycota</taxon>
        <taxon>Pezizomycotina</taxon>
        <taxon>Eurotiomycetes</taxon>
        <taxon>Eurotiomycetidae</taxon>
        <taxon>Eurotiales</taxon>
        <taxon>Trichocomaceae</taxon>
        <taxon>Rasamsonia</taxon>
    </lineage>
</organism>
<comment type="caution">
    <text evidence="3">The sequence shown here is derived from an EMBL/GenBank/DDBJ whole genome shotgun (WGS) entry which is preliminary data.</text>
</comment>
<dbReference type="PROSITE" id="PS50042">
    <property type="entry name" value="CNMP_BINDING_3"/>
    <property type="match status" value="1"/>
</dbReference>
<sequence length="132" mass="14086">EVCEVCVVTGSGGDDVSVVEVEDVEVVEDDSRLLELVVVEVCEGDEVSEVTVLDGAAEVGAADAVVGGRRSMVLMSFSSTLSTPAMVAEARQRPSSKNVDRILADEWSDQPGPADLYRGRATGRKQRLDCER</sequence>
<dbReference type="RefSeq" id="XP_013323767.1">
    <property type="nucleotide sequence ID" value="XM_013468313.1"/>
</dbReference>
<protein>
    <recommendedName>
        <fullName evidence="2">Cyclic nucleotide-binding domain-containing protein</fullName>
    </recommendedName>
</protein>
<dbReference type="GeneID" id="25321166"/>
<evidence type="ECO:0000259" key="2">
    <source>
        <dbReference type="PROSITE" id="PS50042"/>
    </source>
</evidence>
<dbReference type="Proteomes" id="UP000053958">
    <property type="component" value="Unassembled WGS sequence"/>
</dbReference>
<keyword evidence="4" id="KW-1185">Reference proteome</keyword>
<accession>A0A0F4YGD8</accession>
<proteinExistence type="predicted"/>
<evidence type="ECO:0000313" key="4">
    <source>
        <dbReference type="Proteomes" id="UP000053958"/>
    </source>
</evidence>
<dbReference type="EMBL" id="LASV01000705">
    <property type="protein sequence ID" value="KKA17155.1"/>
    <property type="molecule type" value="Genomic_DNA"/>
</dbReference>
<feature type="non-terminal residue" evidence="3">
    <location>
        <position position="132"/>
    </location>
</feature>
<feature type="non-terminal residue" evidence="3">
    <location>
        <position position="1"/>
    </location>
</feature>
<name>A0A0F4YGD8_RASE3</name>
<reference evidence="3 4" key="1">
    <citation type="submission" date="2015-04" db="EMBL/GenBank/DDBJ databases">
        <authorList>
            <person name="Heijne W.H."/>
            <person name="Fedorova N.D."/>
            <person name="Nierman W.C."/>
            <person name="Vollebregt A.W."/>
            <person name="Zhao Z."/>
            <person name="Wu L."/>
            <person name="Kumar M."/>
            <person name="Stam H."/>
            <person name="van den Berg M.A."/>
            <person name="Pel H.J."/>
        </authorList>
    </citation>
    <scope>NUCLEOTIDE SEQUENCE [LARGE SCALE GENOMIC DNA]</scope>
    <source>
        <strain evidence="3 4">CBS 393.64</strain>
    </source>
</reference>
<dbReference type="AlphaFoldDB" id="A0A0F4YGD8"/>
<feature type="region of interest" description="Disordered" evidence="1">
    <location>
        <begin position="110"/>
        <end position="132"/>
    </location>
</feature>
<gene>
    <name evidence="3" type="ORF">T310_9212</name>
</gene>
<feature type="domain" description="Cyclic nucleotide-binding" evidence="2">
    <location>
        <begin position="1"/>
        <end position="53"/>
    </location>
</feature>
<dbReference type="InterPro" id="IPR000595">
    <property type="entry name" value="cNMP-bd_dom"/>
</dbReference>
<evidence type="ECO:0000256" key="1">
    <source>
        <dbReference type="SAM" id="MobiDB-lite"/>
    </source>
</evidence>
<evidence type="ECO:0000313" key="3">
    <source>
        <dbReference type="EMBL" id="KKA17155.1"/>
    </source>
</evidence>